<evidence type="ECO:0000313" key="3">
    <source>
        <dbReference type="EMBL" id="CAC5367826.1"/>
    </source>
</evidence>
<gene>
    <name evidence="3" type="ORF">MCOR_7591</name>
</gene>
<proteinExistence type="predicted"/>
<dbReference type="PANTHER" id="PTHR23098">
    <property type="entry name" value="AGAP001331-PA-RELATED"/>
    <property type="match status" value="1"/>
</dbReference>
<evidence type="ECO:0000313" key="4">
    <source>
        <dbReference type="Proteomes" id="UP000507470"/>
    </source>
</evidence>
<feature type="domain" description="Myb/SANT-like DNA-binding" evidence="2">
    <location>
        <begin position="13"/>
        <end position="88"/>
    </location>
</feature>
<feature type="region of interest" description="Disordered" evidence="1">
    <location>
        <begin position="83"/>
        <end position="110"/>
    </location>
</feature>
<evidence type="ECO:0000256" key="1">
    <source>
        <dbReference type="SAM" id="MobiDB-lite"/>
    </source>
</evidence>
<accession>A0A6J8AGG0</accession>
<dbReference type="GO" id="GO:0005634">
    <property type="term" value="C:nucleus"/>
    <property type="evidence" value="ECO:0007669"/>
    <property type="project" value="TreeGrafter"/>
</dbReference>
<organism evidence="3 4">
    <name type="scientific">Mytilus coruscus</name>
    <name type="common">Sea mussel</name>
    <dbReference type="NCBI Taxonomy" id="42192"/>
    <lineage>
        <taxon>Eukaryota</taxon>
        <taxon>Metazoa</taxon>
        <taxon>Spiralia</taxon>
        <taxon>Lophotrochozoa</taxon>
        <taxon>Mollusca</taxon>
        <taxon>Bivalvia</taxon>
        <taxon>Autobranchia</taxon>
        <taxon>Pteriomorphia</taxon>
        <taxon>Mytilida</taxon>
        <taxon>Mytiloidea</taxon>
        <taxon>Mytilidae</taxon>
        <taxon>Mytilinae</taxon>
        <taxon>Mytilus</taxon>
    </lineage>
</organism>
<dbReference type="InterPro" id="IPR028002">
    <property type="entry name" value="Myb_DNA-bind_5"/>
</dbReference>
<keyword evidence="4" id="KW-1185">Reference proteome</keyword>
<evidence type="ECO:0000259" key="2">
    <source>
        <dbReference type="Pfam" id="PF13873"/>
    </source>
</evidence>
<sequence length="326" mass="36846">MAENMSVKSTRERKLNFTATESNLISELATTHLDLLQGKHSPEVTNAKKQEMWLDITSKVNALGVCLRTETEVRNRWRNLTRGAKQKFTNVQRERSQTGGGPPPTQPSQAEENIINCMRDTASFRGVPGGQETAIEGPEGRPSSLVKKAKEMKGQIEEYLQNYQPLKSLPKVGDSLLNDYVDNTKGISEEERDELTSYLSLKYKDIFNLSISSDIPSMMHNTISFIIHHSGNKDQLEHTLQSSVDVQSSVNEEMEAVWRNRLDIHFNAISDSSVPAAAPVTVVNEMVQNRTDLNVRSDEQEPPQKNPRKRQLMMSTVCSVKFWREN</sequence>
<dbReference type="AlphaFoldDB" id="A0A6J8AGG0"/>
<name>A0A6J8AGG0_MYTCO</name>
<protein>
    <recommendedName>
        <fullName evidence="2">Myb/SANT-like DNA-binding domain-containing protein</fullName>
    </recommendedName>
</protein>
<dbReference type="Pfam" id="PF13873">
    <property type="entry name" value="Myb_DNA-bind_5"/>
    <property type="match status" value="1"/>
</dbReference>
<dbReference type="OrthoDB" id="6105499at2759"/>
<dbReference type="EMBL" id="CACVKT020001389">
    <property type="protein sequence ID" value="CAC5367826.1"/>
    <property type="molecule type" value="Genomic_DNA"/>
</dbReference>
<reference evidence="3 4" key="1">
    <citation type="submission" date="2020-06" db="EMBL/GenBank/DDBJ databases">
        <authorList>
            <person name="Li R."/>
            <person name="Bekaert M."/>
        </authorList>
    </citation>
    <scope>NUCLEOTIDE SEQUENCE [LARGE SCALE GENOMIC DNA]</scope>
    <source>
        <strain evidence="4">wild</strain>
    </source>
</reference>
<dbReference type="PANTHER" id="PTHR23098:SF16">
    <property type="entry name" value="REGULATORY PROTEIN ZESTE"/>
    <property type="match status" value="1"/>
</dbReference>
<dbReference type="Proteomes" id="UP000507470">
    <property type="component" value="Unassembled WGS sequence"/>
</dbReference>